<reference evidence="6" key="1">
    <citation type="submission" date="2021-06" db="EMBL/GenBank/DDBJ databases">
        <authorList>
            <person name="Kallberg Y."/>
            <person name="Tangrot J."/>
            <person name="Rosling A."/>
        </authorList>
    </citation>
    <scope>NUCLEOTIDE SEQUENCE</scope>
    <source>
        <strain evidence="6">CL551</strain>
    </source>
</reference>
<dbReference type="OrthoDB" id="514777at2759"/>
<feature type="compositionally biased region" description="Basic and acidic residues" evidence="4">
    <location>
        <begin position="86"/>
        <end position="97"/>
    </location>
</feature>
<evidence type="ECO:0000256" key="4">
    <source>
        <dbReference type="SAM" id="MobiDB-lite"/>
    </source>
</evidence>
<evidence type="ECO:0000259" key="5">
    <source>
        <dbReference type="PROSITE" id="PS51366"/>
    </source>
</evidence>
<keyword evidence="3" id="KW-0648">Protein biosynthesis</keyword>
<sequence>NGNPEEEEMESLCKLLTTVGQQLDHFKAKSHMNQYFERMESMSKNNALNSRIRFMLMDVIELRNNDWVPRRDNNAPKTIAEIHEDAAKQKEEAEFMRRTASSGGRGLPKMADQMSRTGSGRRDKGSGPHGSGGQQTDGWSTVAPSASRKTGDLSKFGALRNKVSGSVNLTPGGGAFSSKWKTESKDRDDKTLGMARANSTSNTYSVLTHTDTETRKSSDGSFDSQKSTSMERKKLQLMPPSKTISDENNAPKSIMTKSSSASPMSEETARKKIDNMIEEYFNVLDIGEVIYCINDLPKEYHSMAITEFANKALEKKQEDVYKVTDLFKTFVTKGVITKPIFMKGFSSTVEFLAEIGADAPKSYAFTGQLFYSSSIELKEVAELMKPLLEVDDDKGIEKVVSGYLDAWKEASDEQAIMQKVKEIGFDFKSIFSKKSISDLNKFFDDH</sequence>
<proteinExistence type="inferred from homology"/>
<accession>A0A9N9IFV1</accession>
<feature type="compositionally biased region" description="Polar residues" evidence="4">
    <location>
        <begin position="242"/>
        <end position="265"/>
    </location>
</feature>
<dbReference type="GO" id="GO:0003723">
    <property type="term" value="F:RNA binding"/>
    <property type="evidence" value="ECO:0007669"/>
    <property type="project" value="InterPro"/>
</dbReference>
<dbReference type="PANTHER" id="PTHR23253">
    <property type="entry name" value="EUKARYOTIC TRANSLATION INITIATION FACTOR 4 GAMMA"/>
    <property type="match status" value="1"/>
</dbReference>
<keyword evidence="2" id="KW-0396">Initiation factor</keyword>
<dbReference type="PROSITE" id="PS51366">
    <property type="entry name" value="MI"/>
    <property type="match status" value="1"/>
</dbReference>
<comment type="caution">
    <text evidence="6">The sequence shown here is derived from an EMBL/GenBank/DDBJ whole genome shotgun (WGS) entry which is preliminary data.</text>
</comment>
<feature type="domain" description="MI" evidence="5">
    <location>
        <begin position="268"/>
        <end position="389"/>
    </location>
</feature>
<dbReference type="Gene3D" id="1.25.40.180">
    <property type="match status" value="2"/>
</dbReference>
<feature type="compositionally biased region" description="Polar residues" evidence="4">
    <location>
        <begin position="219"/>
        <end position="228"/>
    </location>
</feature>
<feature type="compositionally biased region" description="Basic and acidic residues" evidence="4">
    <location>
        <begin position="180"/>
        <end position="191"/>
    </location>
</feature>
<evidence type="ECO:0000256" key="3">
    <source>
        <dbReference type="ARBA" id="ARBA00022917"/>
    </source>
</evidence>
<keyword evidence="7" id="KW-1185">Reference proteome</keyword>
<evidence type="ECO:0000256" key="1">
    <source>
        <dbReference type="ARBA" id="ARBA00005775"/>
    </source>
</evidence>
<gene>
    <name evidence="6" type="ORF">AMORRO_LOCUS14331</name>
</gene>
<dbReference type="InterPro" id="IPR003891">
    <property type="entry name" value="Initiation_fac_eIF4g_MI"/>
</dbReference>
<dbReference type="EMBL" id="CAJVPV010027940">
    <property type="protein sequence ID" value="CAG8735290.1"/>
    <property type="molecule type" value="Genomic_DNA"/>
</dbReference>
<feature type="region of interest" description="Disordered" evidence="4">
    <location>
        <begin position="86"/>
        <end position="267"/>
    </location>
</feature>
<dbReference type="Pfam" id="PF02847">
    <property type="entry name" value="MA3"/>
    <property type="match status" value="1"/>
</dbReference>
<name>A0A9N9IFV1_9GLOM</name>
<feature type="compositionally biased region" description="Polar residues" evidence="4">
    <location>
        <begin position="197"/>
        <end position="209"/>
    </location>
</feature>
<feature type="non-terminal residue" evidence="6">
    <location>
        <position position="446"/>
    </location>
</feature>
<organism evidence="6 7">
    <name type="scientific">Acaulospora morrowiae</name>
    <dbReference type="NCBI Taxonomy" id="94023"/>
    <lineage>
        <taxon>Eukaryota</taxon>
        <taxon>Fungi</taxon>
        <taxon>Fungi incertae sedis</taxon>
        <taxon>Mucoromycota</taxon>
        <taxon>Glomeromycotina</taxon>
        <taxon>Glomeromycetes</taxon>
        <taxon>Diversisporales</taxon>
        <taxon>Acaulosporaceae</taxon>
        <taxon>Acaulospora</taxon>
    </lineage>
</organism>
<feature type="compositionally biased region" description="Polar residues" evidence="4">
    <location>
        <begin position="136"/>
        <end position="148"/>
    </location>
</feature>
<comment type="similarity">
    <text evidence="1">Belongs to the eukaryotic initiation factor 4G family.</text>
</comment>
<dbReference type="SUPFAM" id="SSF48371">
    <property type="entry name" value="ARM repeat"/>
    <property type="match status" value="2"/>
</dbReference>
<dbReference type="AlphaFoldDB" id="A0A9N9IFV1"/>
<evidence type="ECO:0000313" key="6">
    <source>
        <dbReference type="EMBL" id="CAG8735290.1"/>
    </source>
</evidence>
<dbReference type="InterPro" id="IPR016024">
    <property type="entry name" value="ARM-type_fold"/>
</dbReference>
<protein>
    <submittedName>
        <fullName evidence="6">8596_t:CDS:1</fullName>
    </submittedName>
</protein>
<dbReference type="GO" id="GO:0003743">
    <property type="term" value="F:translation initiation factor activity"/>
    <property type="evidence" value="ECO:0007669"/>
    <property type="project" value="UniProtKB-KW"/>
</dbReference>
<feature type="non-terminal residue" evidence="6">
    <location>
        <position position="1"/>
    </location>
</feature>
<dbReference type="Pfam" id="PF02854">
    <property type="entry name" value="MIF4G"/>
    <property type="match status" value="1"/>
</dbReference>
<dbReference type="Proteomes" id="UP000789342">
    <property type="component" value="Unassembled WGS sequence"/>
</dbReference>
<evidence type="ECO:0000256" key="2">
    <source>
        <dbReference type="ARBA" id="ARBA00022540"/>
    </source>
</evidence>
<evidence type="ECO:0000313" key="7">
    <source>
        <dbReference type="Proteomes" id="UP000789342"/>
    </source>
</evidence>
<dbReference type="InterPro" id="IPR003890">
    <property type="entry name" value="MIF4G-like_typ-3"/>
</dbReference>